<protein>
    <submittedName>
        <fullName evidence="1">Uncharacterized protein</fullName>
    </submittedName>
</protein>
<accession>A0A4Y2UJR3</accession>
<dbReference type="Proteomes" id="UP000499080">
    <property type="component" value="Unassembled WGS sequence"/>
</dbReference>
<sequence length="101" mass="11256">MHEKQVVSTITRVMWPIAFDYAPQPLPYKVQPFIGNVVNITTQLFLNCKGCENPFTFLVASHPNRAAVVRSGLRGRMVRGPKTDFNVDPLGVGAYCPLNHT</sequence>
<dbReference type="AlphaFoldDB" id="A0A4Y2UJR3"/>
<reference evidence="1 2" key="1">
    <citation type="journal article" date="2019" name="Sci. Rep.">
        <title>Orb-weaving spider Araneus ventricosus genome elucidates the spidroin gene catalogue.</title>
        <authorList>
            <person name="Kono N."/>
            <person name="Nakamura H."/>
            <person name="Ohtoshi R."/>
            <person name="Moran D.A.P."/>
            <person name="Shinohara A."/>
            <person name="Yoshida Y."/>
            <person name="Fujiwara M."/>
            <person name="Mori M."/>
            <person name="Tomita M."/>
            <person name="Arakawa K."/>
        </authorList>
    </citation>
    <scope>NUCLEOTIDE SEQUENCE [LARGE SCALE GENOMIC DNA]</scope>
</reference>
<evidence type="ECO:0000313" key="1">
    <source>
        <dbReference type="EMBL" id="GBO11780.1"/>
    </source>
</evidence>
<comment type="caution">
    <text evidence="1">The sequence shown here is derived from an EMBL/GenBank/DDBJ whole genome shotgun (WGS) entry which is preliminary data.</text>
</comment>
<keyword evidence="2" id="KW-1185">Reference proteome</keyword>
<organism evidence="1 2">
    <name type="scientific">Araneus ventricosus</name>
    <name type="common">Orbweaver spider</name>
    <name type="synonym">Epeira ventricosa</name>
    <dbReference type="NCBI Taxonomy" id="182803"/>
    <lineage>
        <taxon>Eukaryota</taxon>
        <taxon>Metazoa</taxon>
        <taxon>Ecdysozoa</taxon>
        <taxon>Arthropoda</taxon>
        <taxon>Chelicerata</taxon>
        <taxon>Arachnida</taxon>
        <taxon>Araneae</taxon>
        <taxon>Araneomorphae</taxon>
        <taxon>Entelegynae</taxon>
        <taxon>Araneoidea</taxon>
        <taxon>Araneidae</taxon>
        <taxon>Araneus</taxon>
    </lineage>
</organism>
<name>A0A4Y2UJR3_ARAVE</name>
<dbReference type="EMBL" id="BGPR01036538">
    <property type="protein sequence ID" value="GBO11780.1"/>
    <property type="molecule type" value="Genomic_DNA"/>
</dbReference>
<proteinExistence type="predicted"/>
<gene>
    <name evidence="1" type="ORF">AVEN_20734_1</name>
</gene>
<evidence type="ECO:0000313" key="2">
    <source>
        <dbReference type="Proteomes" id="UP000499080"/>
    </source>
</evidence>